<organism evidence="2">
    <name type="scientific">hydrothermal vent metagenome</name>
    <dbReference type="NCBI Taxonomy" id="652676"/>
    <lineage>
        <taxon>unclassified sequences</taxon>
        <taxon>metagenomes</taxon>
        <taxon>ecological metagenomes</taxon>
    </lineage>
</organism>
<name>A0A3B0YCU5_9ZZZZ</name>
<reference evidence="2" key="1">
    <citation type="submission" date="2018-06" db="EMBL/GenBank/DDBJ databases">
        <authorList>
            <person name="Zhirakovskaya E."/>
        </authorList>
    </citation>
    <scope>NUCLEOTIDE SEQUENCE</scope>
</reference>
<evidence type="ECO:0000259" key="1">
    <source>
        <dbReference type="Pfam" id="PF25559"/>
    </source>
</evidence>
<accession>A0A3B0YCU5</accession>
<dbReference type="InterPro" id="IPR057691">
    <property type="entry name" value="DUF7931"/>
</dbReference>
<dbReference type="AlphaFoldDB" id="A0A3B0YCU5"/>
<evidence type="ECO:0000313" key="2">
    <source>
        <dbReference type="EMBL" id="VAW74133.1"/>
    </source>
</evidence>
<feature type="domain" description="DUF7931" evidence="1">
    <location>
        <begin position="27"/>
        <end position="174"/>
    </location>
</feature>
<sequence length="176" mass="20689">MGKEENFQRFIKLRLGSSDLEIELSSRDEAAHASNLMLDQAEDTLDVFTRSLDPGIYEQSDFLANLSRLCLRNRLARIRFLIQEPSEAVKRCQRLLEIARKLSSSIELRQPHPDYRPHNEAFLIADNCGLIYRKLSDRYEGIANFYAPVESQRKTDFFTEVWERSEVNPEFRRLYI</sequence>
<gene>
    <name evidence="2" type="ORF">MNBD_GAMMA15-1133</name>
</gene>
<dbReference type="EMBL" id="UOFN01000028">
    <property type="protein sequence ID" value="VAW74133.1"/>
    <property type="molecule type" value="Genomic_DNA"/>
</dbReference>
<protein>
    <recommendedName>
        <fullName evidence="1">DUF7931 domain-containing protein</fullName>
    </recommendedName>
</protein>
<dbReference type="Pfam" id="PF25559">
    <property type="entry name" value="DUF7931"/>
    <property type="match status" value="1"/>
</dbReference>
<proteinExistence type="predicted"/>